<dbReference type="PANTHER" id="PTHR23089">
    <property type="entry name" value="HISTIDINE TRIAD HIT PROTEIN"/>
    <property type="match status" value="1"/>
</dbReference>
<sequence>MNCVFCDIVKHKRETYAEYEDDKFMAFNDIKPSAPIHILIVPKKHIDSIKSVDGEHKELLGEMIVLAKKIALEKKLEGYKLIFNVGRQGGQIVDHLHLHLLGGWEKS</sequence>
<feature type="domain" description="HIT" evidence="4">
    <location>
        <begin position="4"/>
        <end position="107"/>
    </location>
</feature>
<dbReference type="InterPro" id="IPR036265">
    <property type="entry name" value="HIT-like_sf"/>
</dbReference>
<dbReference type="Pfam" id="PF11969">
    <property type="entry name" value="DcpS_C"/>
    <property type="match status" value="1"/>
</dbReference>
<name>A0A1G2LR81_9BACT</name>
<evidence type="ECO:0000259" key="4">
    <source>
        <dbReference type="PROSITE" id="PS51084"/>
    </source>
</evidence>
<organism evidence="5 6">
    <name type="scientific">Candidatus Tagabacteria bacterium RIFCSPLOWO2_01_FULL_39_11</name>
    <dbReference type="NCBI Taxonomy" id="1802295"/>
    <lineage>
        <taxon>Bacteria</taxon>
        <taxon>Candidatus Tagaibacteriota</taxon>
    </lineage>
</organism>
<evidence type="ECO:0000256" key="3">
    <source>
        <dbReference type="PROSITE-ProRule" id="PRU00464"/>
    </source>
</evidence>
<dbReference type="EMBL" id="MHQZ01000017">
    <property type="protein sequence ID" value="OHA14107.1"/>
    <property type="molecule type" value="Genomic_DNA"/>
</dbReference>
<dbReference type="PROSITE" id="PS00892">
    <property type="entry name" value="HIT_1"/>
    <property type="match status" value="1"/>
</dbReference>
<evidence type="ECO:0000256" key="2">
    <source>
        <dbReference type="PIRSR" id="PIRSR601310-3"/>
    </source>
</evidence>
<feature type="short sequence motif" description="Histidine triad motif" evidence="2 3">
    <location>
        <begin position="95"/>
        <end position="99"/>
    </location>
</feature>
<evidence type="ECO:0000313" key="6">
    <source>
        <dbReference type="Proteomes" id="UP000178302"/>
    </source>
</evidence>
<dbReference type="GO" id="GO:0003824">
    <property type="term" value="F:catalytic activity"/>
    <property type="evidence" value="ECO:0007669"/>
    <property type="project" value="InterPro"/>
</dbReference>
<dbReference type="InterPro" id="IPR011146">
    <property type="entry name" value="HIT-like"/>
</dbReference>
<feature type="active site" description="Tele-AMP-histidine intermediate" evidence="1">
    <location>
        <position position="97"/>
    </location>
</feature>
<gene>
    <name evidence="5" type="ORF">A2909_02830</name>
</gene>
<evidence type="ECO:0000313" key="5">
    <source>
        <dbReference type="EMBL" id="OHA14107.1"/>
    </source>
</evidence>
<comment type="caution">
    <text evidence="5">The sequence shown here is derived from an EMBL/GenBank/DDBJ whole genome shotgun (WGS) entry which is preliminary data.</text>
</comment>
<accession>A0A1G2LR81</accession>
<dbReference type="Gene3D" id="3.30.428.10">
    <property type="entry name" value="HIT-like"/>
    <property type="match status" value="1"/>
</dbReference>
<dbReference type="InterPro" id="IPR001310">
    <property type="entry name" value="Histidine_triad_HIT"/>
</dbReference>
<dbReference type="PRINTS" id="PR00332">
    <property type="entry name" value="HISTRIAD"/>
</dbReference>
<protein>
    <submittedName>
        <fullName evidence="5">Histidine triad nucleotide-binding protein</fullName>
    </submittedName>
</protein>
<dbReference type="InterPro" id="IPR019808">
    <property type="entry name" value="Histidine_triad_CS"/>
</dbReference>
<proteinExistence type="predicted"/>
<reference evidence="5 6" key="1">
    <citation type="journal article" date="2016" name="Nat. Commun.">
        <title>Thousands of microbial genomes shed light on interconnected biogeochemical processes in an aquifer system.</title>
        <authorList>
            <person name="Anantharaman K."/>
            <person name="Brown C.T."/>
            <person name="Hug L.A."/>
            <person name="Sharon I."/>
            <person name="Castelle C.J."/>
            <person name="Probst A.J."/>
            <person name="Thomas B.C."/>
            <person name="Singh A."/>
            <person name="Wilkins M.J."/>
            <person name="Karaoz U."/>
            <person name="Brodie E.L."/>
            <person name="Williams K.H."/>
            <person name="Hubbard S.S."/>
            <person name="Banfield J.F."/>
        </authorList>
    </citation>
    <scope>NUCLEOTIDE SEQUENCE [LARGE SCALE GENOMIC DNA]</scope>
</reference>
<evidence type="ECO:0000256" key="1">
    <source>
        <dbReference type="PIRSR" id="PIRSR601310-1"/>
    </source>
</evidence>
<dbReference type="PROSITE" id="PS51084">
    <property type="entry name" value="HIT_2"/>
    <property type="match status" value="1"/>
</dbReference>
<dbReference type="Proteomes" id="UP000178302">
    <property type="component" value="Unassembled WGS sequence"/>
</dbReference>
<dbReference type="SUPFAM" id="SSF54197">
    <property type="entry name" value="HIT-like"/>
    <property type="match status" value="1"/>
</dbReference>
<dbReference type="AlphaFoldDB" id="A0A1G2LR81"/>